<evidence type="ECO:0000256" key="7">
    <source>
        <dbReference type="SAM" id="Phobius"/>
    </source>
</evidence>
<evidence type="ECO:0000313" key="9">
    <source>
        <dbReference type="Proteomes" id="UP000064893"/>
    </source>
</evidence>
<dbReference type="EMBL" id="CP013118">
    <property type="protein sequence ID" value="ALO16328.1"/>
    <property type="molecule type" value="Genomic_DNA"/>
</dbReference>
<dbReference type="InterPro" id="IPR050601">
    <property type="entry name" value="CPA3_antiporter_subunitC"/>
</dbReference>
<evidence type="ECO:0000313" key="8">
    <source>
        <dbReference type="EMBL" id="ALO16328.1"/>
    </source>
</evidence>
<evidence type="ECO:0000256" key="1">
    <source>
        <dbReference type="ARBA" id="ARBA00004651"/>
    </source>
</evidence>
<keyword evidence="9" id="KW-1185">Reference proteome</keyword>
<feature type="transmembrane region" description="Helical" evidence="7">
    <location>
        <begin position="83"/>
        <end position="104"/>
    </location>
</feature>
<organism evidence="8 9">
    <name type="scientific">Salinivirga cyanobacteriivorans</name>
    <dbReference type="NCBI Taxonomy" id="1307839"/>
    <lineage>
        <taxon>Bacteria</taxon>
        <taxon>Pseudomonadati</taxon>
        <taxon>Bacteroidota</taxon>
        <taxon>Bacteroidia</taxon>
        <taxon>Bacteroidales</taxon>
        <taxon>Salinivirgaceae</taxon>
        <taxon>Salinivirga</taxon>
    </lineage>
</organism>
<keyword evidence="3" id="KW-1003">Cell membrane</keyword>
<evidence type="ECO:0000256" key="6">
    <source>
        <dbReference type="ARBA" id="ARBA00023136"/>
    </source>
</evidence>
<dbReference type="PATRIC" id="fig|1307839.3.peg.2841"/>
<reference evidence="8 9" key="1">
    <citation type="submission" date="2015-11" db="EMBL/GenBank/DDBJ databases">
        <title>Description and complete genome sequence of a novel strain predominating in hypersaline microbial mats and representing a new family of the Bacteriodetes phylum.</title>
        <authorList>
            <person name="Spring S."/>
            <person name="Bunk B."/>
            <person name="Sproer C."/>
            <person name="Klenk H.-P."/>
        </authorList>
    </citation>
    <scope>NUCLEOTIDE SEQUENCE [LARGE SCALE GENOMIC DNA]</scope>
    <source>
        <strain evidence="8 9">L21-Spi-D4</strain>
    </source>
</reference>
<accession>A0A0S2I1P5</accession>
<dbReference type="KEGG" id="blq:L21SP5_02705"/>
<evidence type="ECO:0000256" key="2">
    <source>
        <dbReference type="ARBA" id="ARBA00010388"/>
    </source>
</evidence>
<dbReference type="Gene3D" id="1.10.287.3510">
    <property type="match status" value="1"/>
</dbReference>
<name>A0A0S2I1P5_9BACT</name>
<evidence type="ECO:0000256" key="3">
    <source>
        <dbReference type="ARBA" id="ARBA00022475"/>
    </source>
</evidence>
<dbReference type="Pfam" id="PF00420">
    <property type="entry name" value="Oxidored_q2"/>
    <property type="match status" value="1"/>
</dbReference>
<gene>
    <name evidence="8" type="primary">mrpC_2</name>
    <name evidence="8" type="ORF">L21SP5_02705</name>
</gene>
<dbReference type="OrthoDB" id="9799219at2"/>
<evidence type="ECO:0000256" key="5">
    <source>
        <dbReference type="ARBA" id="ARBA00022989"/>
    </source>
</evidence>
<dbReference type="PANTHER" id="PTHR34583">
    <property type="entry name" value="ANTIPORTER SUBUNIT MNHC2-RELATED"/>
    <property type="match status" value="1"/>
</dbReference>
<keyword evidence="5 7" id="KW-1133">Transmembrane helix</keyword>
<dbReference type="Proteomes" id="UP000064893">
    <property type="component" value="Chromosome"/>
</dbReference>
<proteinExistence type="inferred from homology"/>
<feature type="transmembrane region" description="Helical" evidence="7">
    <location>
        <begin position="35"/>
        <end position="55"/>
    </location>
</feature>
<dbReference type="PANTHER" id="PTHR34583:SF2">
    <property type="entry name" value="ANTIPORTER SUBUNIT MNHC2-RELATED"/>
    <property type="match status" value="1"/>
</dbReference>
<dbReference type="RefSeq" id="WP_057953712.1">
    <property type="nucleotide sequence ID" value="NZ_CP013118.1"/>
</dbReference>
<dbReference type="GO" id="GO:0005886">
    <property type="term" value="C:plasma membrane"/>
    <property type="evidence" value="ECO:0007669"/>
    <property type="project" value="UniProtKB-SubCell"/>
</dbReference>
<comment type="subcellular location">
    <subcellularLocation>
        <location evidence="1">Cell membrane</location>
        <topology evidence="1">Multi-pass membrane protein</topology>
    </subcellularLocation>
</comment>
<feature type="transmembrane region" description="Helical" evidence="7">
    <location>
        <begin position="6"/>
        <end position="26"/>
    </location>
</feature>
<comment type="similarity">
    <text evidence="2">Belongs to the CPA3 antiporters (TC 2.A.63) subunit C family.</text>
</comment>
<evidence type="ECO:0000256" key="4">
    <source>
        <dbReference type="ARBA" id="ARBA00022692"/>
    </source>
</evidence>
<keyword evidence="4 7" id="KW-0812">Transmembrane</keyword>
<dbReference type="InterPro" id="IPR039428">
    <property type="entry name" value="NUOK/Mnh_C1-like"/>
</dbReference>
<dbReference type="AlphaFoldDB" id="A0A0S2I1P5"/>
<keyword evidence="6 7" id="KW-0472">Membrane</keyword>
<protein>
    <submittedName>
        <fullName evidence="8">Multiple resistance and pH homeostasis protein C</fullName>
    </submittedName>
</protein>
<sequence length="123" mass="13324">MDQIGLEHIALISGLILAIIGLWGLLTQKNIIKMIVGFALLDTGIHIIMIAVGYVKNATAPIISETVTKSNAAEKIADPIPQALVLTAIVIGLGITALMLAYALKMHQKKKSLDINHYKDLKW</sequence>
<dbReference type="STRING" id="1307839.L21SP5_02705"/>